<accession>A0ABY5D5V4</accession>
<dbReference type="Proteomes" id="UP001055940">
    <property type="component" value="Chromosome"/>
</dbReference>
<proteinExistence type="predicted"/>
<protein>
    <submittedName>
        <fullName evidence="1">Uncharacterized protein</fullName>
    </submittedName>
</protein>
<evidence type="ECO:0000313" key="1">
    <source>
        <dbReference type="EMBL" id="USY19709.1"/>
    </source>
</evidence>
<name>A0ABY5D5V4_9ACTN</name>
<evidence type="ECO:0000313" key="2">
    <source>
        <dbReference type="Proteomes" id="UP001055940"/>
    </source>
</evidence>
<sequence length="75" mass="8160">MKVRTSITHTLSLTPSEVSALKAGMKAALATDAGTEAERETWTGFARITTTGEEAEAFFKPLTEAMRQTRDRPST</sequence>
<reference evidence="1" key="1">
    <citation type="submission" date="2022-06" db="EMBL/GenBank/DDBJ databases">
        <authorList>
            <person name="Ping M."/>
        </authorList>
    </citation>
    <scope>NUCLEOTIDE SEQUENCE</scope>
    <source>
        <strain evidence="1">JCM11759T</strain>
    </source>
</reference>
<gene>
    <name evidence="1" type="ORF">NE857_31520</name>
</gene>
<dbReference type="RefSeq" id="WP_254418901.1">
    <property type="nucleotide sequence ID" value="NZ_CP099837.1"/>
</dbReference>
<organism evidence="1 2">
    <name type="scientific">Nocardiopsis exhalans</name>
    <dbReference type="NCBI Taxonomy" id="163604"/>
    <lineage>
        <taxon>Bacteria</taxon>
        <taxon>Bacillati</taxon>
        <taxon>Actinomycetota</taxon>
        <taxon>Actinomycetes</taxon>
        <taxon>Streptosporangiales</taxon>
        <taxon>Nocardiopsidaceae</taxon>
        <taxon>Nocardiopsis</taxon>
    </lineage>
</organism>
<dbReference type="EMBL" id="CP099837">
    <property type="protein sequence ID" value="USY19709.1"/>
    <property type="molecule type" value="Genomic_DNA"/>
</dbReference>
<keyword evidence="2" id="KW-1185">Reference proteome</keyword>